<organism evidence="2 3">
    <name type="scientific">Candidatus Woesebacteria bacterium RIFCSPHIGHO2_01_FULL_41_10</name>
    <dbReference type="NCBI Taxonomy" id="1802500"/>
    <lineage>
        <taxon>Bacteria</taxon>
        <taxon>Candidatus Woeseibacteriota</taxon>
    </lineage>
</organism>
<dbReference type="EMBL" id="MGGM01000006">
    <property type="protein sequence ID" value="OGM29965.1"/>
    <property type="molecule type" value="Genomic_DNA"/>
</dbReference>
<dbReference type="AlphaFoldDB" id="A0A1F7YTX7"/>
<accession>A0A1F7YTX7</accession>
<feature type="transmembrane region" description="Helical" evidence="1">
    <location>
        <begin position="121"/>
        <end position="149"/>
    </location>
</feature>
<name>A0A1F7YTX7_9BACT</name>
<comment type="caution">
    <text evidence="2">The sequence shown here is derived from an EMBL/GenBank/DDBJ whole genome shotgun (WGS) entry which is preliminary data.</text>
</comment>
<feature type="transmembrane region" description="Helical" evidence="1">
    <location>
        <begin position="82"/>
        <end position="101"/>
    </location>
</feature>
<sequence length="154" mass="17194">MTTIFSSFFAKERYSFAEARSTGVFLFLILVTIVAVVDLTTAALSQPTLLVAIPIFMAIMAVIQILYRLLARNKWKELSPEFFGDYLAFHSLGTLTLLCFFETGRKFSEFSDTEITMQVGFATFALVLGSLLLRTFFVAIICIGIILCFGPKSK</sequence>
<evidence type="ECO:0000256" key="1">
    <source>
        <dbReference type="SAM" id="Phobius"/>
    </source>
</evidence>
<keyword evidence="1" id="KW-0472">Membrane</keyword>
<evidence type="ECO:0000313" key="2">
    <source>
        <dbReference type="EMBL" id="OGM29965.1"/>
    </source>
</evidence>
<feature type="transmembrane region" description="Helical" evidence="1">
    <location>
        <begin position="21"/>
        <end position="43"/>
    </location>
</feature>
<protein>
    <submittedName>
        <fullName evidence="2">Uncharacterized protein</fullName>
    </submittedName>
</protein>
<keyword evidence="1" id="KW-1133">Transmembrane helix</keyword>
<feature type="transmembrane region" description="Helical" evidence="1">
    <location>
        <begin position="49"/>
        <end position="70"/>
    </location>
</feature>
<keyword evidence="1" id="KW-0812">Transmembrane</keyword>
<proteinExistence type="predicted"/>
<reference evidence="2 3" key="1">
    <citation type="journal article" date="2016" name="Nat. Commun.">
        <title>Thousands of microbial genomes shed light on interconnected biogeochemical processes in an aquifer system.</title>
        <authorList>
            <person name="Anantharaman K."/>
            <person name="Brown C.T."/>
            <person name="Hug L.A."/>
            <person name="Sharon I."/>
            <person name="Castelle C.J."/>
            <person name="Probst A.J."/>
            <person name="Thomas B.C."/>
            <person name="Singh A."/>
            <person name="Wilkins M.J."/>
            <person name="Karaoz U."/>
            <person name="Brodie E.L."/>
            <person name="Williams K.H."/>
            <person name="Hubbard S.S."/>
            <person name="Banfield J.F."/>
        </authorList>
    </citation>
    <scope>NUCLEOTIDE SEQUENCE [LARGE SCALE GENOMIC DNA]</scope>
</reference>
<dbReference type="Proteomes" id="UP000177263">
    <property type="component" value="Unassembled WGS sequence"/>
</dbReference>
<evidence type="ECO:0000313" key="3">
    <source>
        <dbReference type="Proteomes" id="UP000177263"/>
    </source>
</evidence>
<gene>
    <name evidence="2" type="ORF">A2801_00400</name>
</gene>
<dbReference type="STRING" id="1802500.A2801_00400"/>